<dbReference type="OrthoDB" id="5771911at2759"/>
<dbReference type="Gene3D" id="2.60.210.10">
    <property type="entry name" value="Apoptosis, Tumor Necrosis Factor Receptor Associated Protein 2, Chain A"/>
    <property type="match status" value="1"/>
</dbReference>
<dbReference type="SMART" id="SM00225">
    <property type="entry name" value="BTB"/>
    <property type="match status" value="1"/>
</dbReference>
<dbReference type="InterPro" id="IPR000210">
    <property type="entry name" value="BTB/POZ_dom"/>
</dbReference>
<dbReference type="EMBL" id="NMWX01000712">
    <property type="protein sequence ID" value="OZF76889.1"/>
    <property type="molecule type" value="Genomic_DNA"/>
</dbReference>
<dbReference type="Pfam" id="PF00651">
    <property type="entry name" value="BTB"/>
    <property type="match status" value="1"/>
</dbReference>
<dbReference type="PANTHER" id="PTHR24413">
    <property type="entry name" value="SPECKLE-TYPE POZ PROTEIN"/>
    <property type="match status" value="1"/>
</dbReference>
<organism evidence="1 2">
    <name type="scientific">Caenorhabditis remanei</name>
    <name type="common">Caenorhabditis vulgaris</name>
    <dbReference type="NCBI Taxonomy" id="31234"/>
    <lineage>
        <taxon>Eukaryota</taxon>
        <taxon>Metazoa</taxon>
        <taxon>Ecdysozoa</taxon>
        <taxon>Nematoda</taxon>
        <taxon>Chromadorea</taxon>
        <taxon>Rhabditida</taxon>
        <taxon>Rhabditina</taxon>
        <taxon>Rhabditomorpha</taxon>
        <taxon>Rhabditoidea</taxon>
        <taxon>Rhabditidae</taxon>
        <taxon>Peloderinae</taxon>
        <taxon>Caenorhabditis</taxon>
    </lineage>
</organism>
<dbReference type="KEGG" id="crq:GCK72_001493"/>
<sequence length="403" mass="45638">MSDRNIADGRSDHNYLATKPSCSSTRRHSSALHSNECMTNVESVVLTQRWTVSNFDSLLKLSQPGSCLRSTVFKDDAVPEACWQLCLYPGGKREENANNVSLFLKMSATSPSKEVILKAEYRFYFLDDNEEPKFSNVNVGEFHAKPPKGGHSWGLRNIPTAKVQNSIRQDKSLVISCHIELIPDVSKVPCKRVPIMPSIKMPFSQVPTSYVERELDMFSTSEGVDMTIIAGPPDGDRQSFRVHAYKLRAHSDVFQMMLSHGQMRESQEKKIEILDFSPVAVRAMLEFIYAGVIKSEIDVYQAVDVMQIAEKYQILALKMTCEQHLLDRLSVNNVLECITHAERYNTDVLYDACIDFAVHNRQTIMALPAWRVFIQEEPMLANNLLEKMVNANDVSPPTKKSRV</sequence>
<dbReference type="PROSITE" id="PS50144">
    <property type="entry name" value="MATH"/>
    <property type="match status" value="1"/>
</dbReference>
<comment type="caution">
    <text evidence="1">The sequence shown here is derived from an EMBL/GenBank/DDBJ whole genome shotgun (WGS) entry which is preliminary data.</text>
</comment>
<dbReference type="Pfam" id="PF22486">
    <property type="entry name" value="MATH_2"/>
    <property type="match status" value="1"/>
</dbReference>
<dbReference type="eggNOG" id="KOG1987">
    <property type="taxonomic scope" value="Eukaryota"/>
</dbReference>
<dbReference type="GO" id="GO:0030163">
    <property type="term" value="P:protein catabolic process"/>
    <property type="evidence" value="ECO:0007669"/>
    <property type="project" value="UniProtKB-ARBA"/>
</dbReference>
<gene>
    <name evidence="1" type="ORF">FL82_19645</name>
</gene>
<dbReference type="InterPro" id="IPR008974">
    <property type="entry name" value="TRAF-like"/>
</dbReference>
<accession>A0A260YUR6</accession>
<proteinExistence type="predicted"/>
<dbReference type="Gene3D" id="3.30.710.10">
    <property type="entry name" value="Potassium Channel Kv1.1, Chain A"/>
    <property type="match status" value="1"/>
</dbReference>
<dbReference type="STRING" id="31234.E3N1P3"/>
<dbReference type="InterPro" id="IPR011333">
    <property type="entry name" value="SKP1/BTB/POZ_sf"/>
</dbReference>
<dbReference type="SUPFAM" id="SSF54695">
    <property type="entry name" value="POZ domain"/>
    <property type="match status" value="1"/>
</dbReference>
<dbReference type="InterPro" id="IPR002083">
    <property type="entry name" value="MATH/TRAF_dom"/>
</dbReference>
<reference evidence="1" key="1">
    <citation type="submission" date="2017-08" db="EMBL/GenBank/DDBJ databases">
        <authorList>
            <person name="de Groot N.N."/>
        </authorList>
    </citation>
    <scope>NUCLEOTIDE SEQUENCE [LARGE SCALE GENOMIC DNA]</scope>
    <source>
        <strain evidence="1">PX439</strain>
    </source>
</reference>
<dbReference type="Gene3D" id="1.25.40.420">
    <property type="match status" value="1"/>
</dbReference>
<feature type="non-terminal residue" evidence="1">
    <location>
        <position position="1"/>
    </location>
</feature>
<dbReference type="Proteomes" id="UP000216624">
    <property type="component" value="Unassembled WGS sequence"/>
</dbReference>
<dbReference type="CTD" id="9826853"/>
<dbReference type="HOGENOM" id="CLU_056825_0_0_1"/>
<keyword evidence="2" id="KW-1185">Reference proteome</keyword>
<dbReference type="SUPFAM" id="SSF49599">
    <property type="entry name" value="TRAF domain-like"/>
    <property type="match status" value="1"/>
</dbReference>
<dbReference type="CDD" id="cd00121">
    <property type="entry name" value="MATH"/>
    <property type="match status" value="1"/>
</dbReference>
<name>A0A260YUR6_CAERE</name>
<dbReference type="PROSITE" id="PS50097">
    <property type="entry name" value="BTB"/>
    <property type="match status" value="1"/>
</dbReference>
<protein>
    <submittedName>
        <fullName evidence="1">Uncharacterized protein</fullName>
    </submittedName>
</protein>
<dbReference type="OMA" id="HIELLPD"/>
<dbReference type="CDD" id="cd18186">
    <property type="entry name" value="BTB_POZ_ZBTB_KLHL-like"/>
    <property type="match status" value="1"/>
</dbReference>
<evidence type="ECO:0000313" key="2">
    <source>
        <dbReference type="Proteomes" id="UP000216624"/>
    </source>
</evidence>
<evidence type="ECO:0000313" key="1">
    <source>
        <dbReference type="EMBL" id="OZF76889.1"/>
    </source>
</evidence>